<dbReference type="RefSeq" id="WP_269315828.1">
    <property type="nucleotide sequence ID" value="NZ_CP098251.1"/>
</dbReference>
<dbReference type="InterPro" id="IPR038770">
    <property type="entry name" value="Na+/solute_symporter_sf"/>
</dbReference>
<proteinExistence type="predicted"/>
<gene>
    <name evidence="4" type="ORF">NB646_09060</name>
</gene>
<evidence type="ECO:0000256" key="2">
    <source>
        <dbReference type="ARBA" id="ARBA00022448"/>
    </source>
</evidence>
<dbReference type="PANTHER" id="PTHR36838">
    <property type="entry name" value="AUXIN EFFLUX CARRIER FAMILY PROTEIN"/>
    <property type="match status" value="1"/>
</dbReference>
<keyword evidence="2" id="KW-0813">Transport</keyword>
<feature type="transmembrane region" description="Helical" evidence="3">
    <location>
        <begin position="224"/>
        <end position="246"/>
    </location>
</feature>
<keyword evidence="3" id="KW-0472">Membrane</keyword>
<feature type="transmembrane region" description="Helical" evidence="3">
    <location>
        <begin position="189"/>
        <end position="212"/>
    </location>
</feature>
<dbReference type="Gene3D" id="1.20.1530.20">
    <property type="match status" value="1"/>
</dbReference>
<feature type="transmembrane region" description="Helical" evidence="3">
    <location>
        <begin position="163"/>
        <end position="183"/>
    </location>
</feature>
<keyword evidence="3" id="KW-1133">Transmembrane helix</keyword>
<dbReference type="Proteomes" id="UP001164819">
    <property type="component" value="Chromosome"/>
</dbReference>
<name>A0A9E9LBD0_9BURK</name>
<keyword evidence="3" id="KW-0812">Transmembrane</keyword>
<dbReference type="PANTHER" id="PTHR36838:SF3">
    <property type="entry name" value="TRANSPORTER AUXIN EFFLUX CARRIER EC FAMILY"/>
    <property type="match status" value="1"/>
</dbReference>
<feature type="transmembrane region" description="Helical" evidence="3">
    <location>
        <begin position="61"/>
        <end position="82"/>
    </location>
</feature>
<protein>
    <submittedName>
        <fullName evidence="4">Transporter</fullName>
    </submittedName>
</protein>
<feature type="transmembrane region" description="Helical" evidence="3">
    <location>
        <begin position="252"/>
        <end position="272"/>
    </location>
</feature>
<feature type="transmembrane region" description="Helical" evidence="3">
    <location>
        <begin position="284"/>
        <end position="304"/>
    </location>
</feature>
<feature type="transmembrane region" description="Helical" evidence="3">
    <location>
        <begin position="6"/>
        <end position="22"/>
    </location>
</feature>
<evidence type="ECO:0000256" key="3">
    <source>
        <dbReference type="SAM" id="Phobius"/>
    </source>
</evidence>
<reference evidence="4" key="1">
    <citation type="journal article" date="2022" name="Front. Microbiol.">
        <title>New perspectives on an old grouping: The genomic and phenotypic variability of Oxalobacter formigenes and the implications for calcium oxalate stone prevention.</title>
        <authorList>
            <person name="Chmiel J.A."/>
            <person name="Carr C."/>
            <person name="Stuivenberg G.A."/>
            <person name="Venema R."/>
            <person name="Chanyi R.M."/>
            <person name="Al K.F."/>
            <person name="Giguere D."/>
            <person name="Say H."/>
            <person name="Akouris P.P."/>
            <person name="Dominguez Romero S.A."/>
            <person name="Kwong A."/>
            <person name="Tai V."/>
            <person name="Koval S.F."/>
            <person name="Razvi H."/>
            <person name="Bjazevic J."/>
            <person name="Burton J.P."/>
        </authorList>
    </citation>
    <scope>NUCLEOTIDE SEQUENCE</scope>
    <source>
        <strain evidence="4">OxK</strain>
    </source>
</reference>
<feature type="transmembrane region" description="Helical" evidence="3">
    <location>
        <begin position="120"/>
        <end position="142"/>
    </location>
</feature>
<accession>A0A9E9LBD0</accession>
<dbReference type="GO" id="GO:0012505">
    <property type="term" value="C:endomembrane system"/>
    <property type="evidence" value="ECO:0007669"/>
    <property type="project" value="UniProtKB-SubCell"/>
</dbReference>
<feature type="transmembrane region" description="Helical" evidence="3">
    <location>
        <begin position="34"/>
        <end position="55"/>
    </location>
</feature>
<sequence>MSAVLLKAFSFILIIFLGYGLKKLVFRDPACHRILAFILLNITLPATVIHAFGHFQRDTSLLLVVLLGFLCALIPMLIVYLISHRLPTEKRAFSMINVTGFNIGAFSLPFIQNFFGSGGMIVACLFDIGNAFMVTGGSFAFTSTLLRTSSGERQTVGILLKKFICSVPFDTYMLMLLVVIFNIPVPDTIMILLEPLANANSFIAMLLIGMMFEFRTRADKYRTMCSVIGLRLLFGAICSFLLYFCLPFPQEIRQVLAVVAFAPVSSIAPIYTVRCQSDGALSSLTLSISILFALAIMTGLVLLMKS</sequence>
<evidence type="ECO:0000256" key="1">
    <source>
        <dbReference type="ARBA" id="ARBA00004127"/>
    </source>
</evidence>
<dbReference type="AlphaFoldDB" id="A0A9E9LBD0"/>
<feature type="transmembrane region" description="Helical" evidence="3">
    <location>
        <begin position="94"/>
        <end position="114"/>
    </location>
</feature>
<organism evidence="4">
    <name type="scientific">Oxalobacter aliiformigenes</name>
    <dbReference type="NCBI Taxonomy" id="2946593"/>
    <lineage>
        <taxon>Bacteria</taxon>
        <taxon>Pseudomonadati</taxon>
        <taxon>Pseudomonadota</taxon>
        <taxon>Betaproteobacteria</taxon>
        <taxon>Burkholderiales</taxon>
        <taxon>Oxalobacteraceae</taxon>
        <taxon>Oxalobacter</taxon>
    </lineage>
</organism>
<comment type="subcellular location">
    <subcellularLocation>
        <location evidence="1">Endomembrane system</location>
        <topology evidence="1">Multi-pass membrane protein</topology>
    </subcellularLocation>
</comment>
<dbReference type="EMBL" id="CP098251">
    <property type="protein sequence ID" value="WAV90963.1"/>
    <property type="molecule type" value="Genomic_DNA"/>
</dbReference>
<evidence type="ECO:0000313" key="4">
    <source>
        <dbReference type="EMBL" id="WAV90963.1"/>
    </source>
</evidence>